<dbReference type="InterPro" id="IPR050400">
    <property type="entry name" value="Bact_Cytoskel_RodZ"/>
</dbReference>
<dbReference type="Pfam" id="PF13464">
    <property type="entry name" value="RodZ_C"/>
    <property type="match status" value="1"/>
</dbReference>
<dbReference type="eggNOG" id="COG1426">
    <property type="taxonomic scope" value="Bacteria"/>
</dbReference>
<dbReference type="KEGG" id="hba:Hbal_0807"/>
<dbReference type="Pfam" id="PF13413">
    <property type="entry name" value="HTH_25"/>
    <property type="match status" value="1"/>
</dbReference>
<dbReference type="PROSITE" id="PS50943">
    <property type="entry name" value="HTH_CROC1"/>
    <property type="match status" value="1"/>
</dbReference>
<keyword evidence="2" id="KW-0472">Membrane</keyword>
<dbReference type="HOGENOM" id="CLU_854623_0_0_5"/>
<dbReference type="CDD" id="cd00093">
    <property type="entry name" value="HTH_XRE"/>
    <property type="match status" value="1"/>
</dbReference>
<dbReference type="PANTHER" id="PTHR34475:SF1">
    <property type="entry name" value="CYTOSKELETON PROTEIN RODZ"/>
    <property type="match status" value="1"/>
</dbReference>
<evidence type="ECO:0000256" key="2">
    <source>
        <dbReference type="SAM" id="Phobius"/>
    </source>
</evidence>
<dbReference type="InterPro" id="IPR010982">
    <property type="entry name" value="Lambda_DNA-bd_dom_sf"/>
</dbReference>
<feature type="region of interest" description="Disordered" evidence="1">
    <location>
        <begin position="29"/>
        <end position="55"/>
    </location>
</feature>
<name>C6XPY4_HIRBI</name>
<dbReference type="OrthoDB" id="9790252at2"/>
<evidence type="ECO:0000313" key="4">
    <source>
        <dbReference type="EMBL" id="ACT58501.1"/>
    </source>
</evidence>
<dbReference type="PANTHER" id="PTHR34475">
    <property type="match status" value="1"/>
</dbReference>
<dbReference type="InterPro" id="IPR025194">
    <property type="entry name" value="RodZ-like_C"/>
</dbReference>
<reference evidence="5" key="1">
    <citation type="journal article" date="2011" name="J. Bacteriol.">
        <title>Genome sequences of eight morphologically diverse alphaproteobacteria.</title>
        <authorList>
            <consortium name="US DOE Joint Genome Institute"/>
            <person name="Brown P.J."/>
            <person name="Kysela D.T."/>
            <person name="Buechlein A."/>
            <person name="Hemmerich C."/>
            <person name="Brun Y.V."/>
        </authorList>
    </citation>
    <scope>NUCLEOTIDE SEQUENCE [LARGE SCALE GENOMIC DNA]</scope>
    <source>
        <strain evidence="5">ATCC 49814 / DSM 5838 / IFAM 1418</strain>
    </source>
</reference>
<feature type="compositionally biased region" description="Basic and acidic residues" evidence="1">
    <location>
        <begin position="29"/>
        <end position="40"/>
    </location>
</feature>
<sequence>MSNAANKNGEKSESLAVLNSISDETKKTLADAAKGTKDAVSETPASKPDTQPTKAPHLVVVSPDALNAERMGPRLRAAREARGWTLEAAAKETRIHKDYLGAIEDMMPNLLPGMPKSQSYLRGYLNNYARSLGLPDPQDVVQRYLNECGLLAMEPTKEELAQKAKKTEDRKKRGWVAPVVMSVVATLIACAAGGAYVLKPWQADEDVRTAAASPAAQDNTVYSNSEILAPASASDLTLRAVSRAWIEVRGSDGTVYLSRELAPGDVYVPRVGAGWTITARDGGAFEWYLSGQSLGTLAETGLPVYSAAVDEAMDRQPIIGNELTD</sequence>
<accession>C6XPY4</accession>
<gene>
    <name evidence="4" type="ordered locus">Hbal_0807</name>
</gene>
<keyword evidence="2" id="KW-0812">Transmembrane</keyword>
<dbReference type="Proteomes" id="UP000002745">
    <property type="component" value="Chromosome"/>
</dbReference>
<protein>
    <recommendedName>
        <fullName evidence="3">HTH cro/C1-type domain-containing protein</fullName>
    </recommendedName>
</protein>
<proteinExistence type="predicted"/>
<keyword evidence="5" id="KW-1185">Reference proteome</keyword>
<dbReference type="SUPFAM" id="SSF47413">
    <property type="entry name" value="lambda repressor-like DNA-binding domains"/>
    <property type="match status" value="1"/>
</dbReference>
<evidence type="ECO:0000256" key="1">
    <source>
        <dbReference type="SAM" id="MobiDB-lite"/>
    </source>
</evidence>
<dbReference type="STRING" id="582402.Hbal_0807"/>
<dbReference type="EMBL" id="CP001678">
    <property type="protein sequence ID" value="ACT58501.1"/>
    <property type="molecule type" value="Genomic_DNA"/>
</dbReference>
<keyword evidence="2" id="KW-1133">Transmembrane helix</keyword>
<evidence type="ECO:0000259" key="3">
    <source>
        <dbReference type="PROSITE" id="PS50943"/>
    </source>
</evidence>
<dbReference type="InterPro" id="IPR001387">
    <property type="entry name" value="Cro/C1-type_HTH"/>
</dbReference>
<dbReference type="AlphaFoldDB" id="C6XPY4"/>
<dbReference type="RefSeq" id="WP_015826651.1">
    <property type="nucleotide sequence ID" value="NC_012982.1"/>
</dbReference>
<evidence type="ECO:0000313" key="5">
    <source>
        <dbReference type="Proteomes" id="UP000002745"/>
    </source>
</evidence>
<dbReference type="GO" id="GO:0003677">
    <property type="term" value="F:DNA binding"/>
    <property type="evidence" value="ECO:0007669"/>
    <property type="project" value="InterPro"/>
</dbReference>
<feature type="domain" description="HTH cro/C1-type" evidence="3">
    <location>
        <begin position="75"/>
        <end position="104"/>
    </location>
</feature>
<feature type="transmembrane region" description="Helical" evidence="2">
    <location>
        <begin position="175"/>
        <end position="198"/>
    </location>
</feature>
<organism evidence="4 5">
    <name type="scientific">Hirschia baltica (strain ATCC 49814 / DSM 5838 / IFAM 1418)</name>
    <dbReference type="NCBI Taxonomy" id="582402"/>
    <lineage>
        <taxon>Bacteria</taxon>
        <taxon>Pseudomonadati</taxon>
        <taxon>Pseudomonadota</taxon>
        <taxon>Alphaproteobacteria</taxon>
        <taxon>Hyphomonadales</taxon>
        <taxon>Hyphomonadaceae</taxon>
        <taxon>Hirschia</taxon>
    </lineage>
</organism>
<dbReference type="Gene3D" id="1.10.260.40">
    <property type="entry name" value="lambda repressor-like DNA-binding domains"/>
    <property type="match status" value="1"/>
</dbReference>